<gene>
    <name evidence="1" type="ORF">EDE15_0168</name>
</gene>
<reference evidence="1 2" key="1">
    <citation type="submission" date="2018-12" db="EMBL/GenBank/DDBJ databases">
        <title>Sequencing of bacterial isolates from soil warming experiment in Harvard Forest, Massachusetts, USA.</title>
        <authorList>
            <person name="Deangelis K."/>
        </authorList>
    </citation>
    <scope>NUCLEOTIDE SEQUENCE [LARGE SCALE GENOMIC DNA]</scope>
    <source>
        <strain evidence="1 2">EB153</strain>
    </source>
</reference>
<comment type="caution">
    <text evidence="1">The sequence shown here is derived from an EMBL/GenBank/DDBJ whole genome shotgun (WGS) entry which is preliminary data.</text>
</comment>
<name>A0A3R9PP18_9BACT</name>
<proteinExistence type="predicted"/>
<dbReference type="EMBL" id="RSDW01000001">
    <property type="protein sequence ID" value="RSL14706.1"/>
    <property type="molecule type" value="Genomic_DNA"/>
</dbReference>
<evidence type="ECO:0000313" key="2">
    <source>
        <dbReference type="Proteomes" id="UP000269669"/>
    </source>
</evidence>
<keyword evidence="2" id="KW-1185">Reference proteome</keyword>
<dbReference type="AlphaFoldDB" id="A0A3R9PP18"/>
<evidence type="ECO:0000313" key="1">
    <source>
        <dbReference type="EMBL" id="RSL14706.1"/>
    </source>
</evidence>
<accession>A0A3R9PP18</accession>
<evidence type="ECO:0008006" key="3">
    <source>
        <dbReference type="Google" id="ProtNLM"/>
    </source>
</evidence>
<protein>
    <recommendedName>
        <fullName evidence="3">Transposase</fullName>
    </recommendedName>
</protein>
<organism evidence="1 2">
    <name type="scientific">Edaphobacter aggregans</name>
    <dbReference type="NCBI Taxonomy" id="570835"/>
    <lineage>
        <taxon>Bacteria</taxon>
        <taxon>Pseudomonadati</taxon>
        <taxon>Acidobacteriota</taxon>
        <taxon>Terriglobia</taxon>
        <taxon>Terriglobales</taxon>
        <taxon>Acidobacteriaceae</taxon>
        <taxon>Edaphobacter</taxon>
    </lineage>
</organism>
<sequence>MQIASVGIDLGKTTFHLVALGVAGKVLVRKKFTQRQLLTYTANMQTSLIGLEACSGAHFFGRALLKQGHFALDCRGSMSDSACFHLTESRPSWIGCRRSSPEAGAP</sequence>
<dbReference type="Proteomes" id="UP000269669">
    <property type="component" value="Unassembled WGS sequence"/>
</dbReference>